<proteinExistence type="predicted"/>
<protein>
    <recommendedName>
        <fullName evidence="1">Creatinase N-terminal domain-containing protein</fullName>
    </recommendedName>
</protein>
<sequence length="190" mass="21126">MRRAFISGFTGSAGTAVVTKDKAALWTDGRYFLQAEKQLSSSWILMRTGNVGVPTTNEWLNDVLAPGCRIGIDLVKDLGESVFDVEQFLFSSDAAEELKEAISKRNHELVYLTDFNLVDQVWKESRPKPPSKPIRVHDVKYAGLDVSSKLSSLRSELIDAGSAGIVVSMLDEVVWLLNLVIYLSFLDMLQ</sequence>
<comment type="caution">
    <text evidence="2">The sequence shown here is derived from an EMBL/GenBank/DDBJ whole genome shotgun (WGS) entry which is preliminary data.</text>
</comment>
<evidence type="ECO:0000313" key="3">
    <source>
        <dbReference type="Proteomes" id="UP001642360"/>
    </source>
</evidence>
<name>A0ABC8QVE0_9AQUA</name>
<accession>A0ABC8QVE0</accession>
<dbReference type="Pfam" id="PF01321">
    <property type="entry name" value="Creatinase_N"/>
    <property type="match status" value="1"/>
</dbReference>
<dbReference type="PANTHER" id="PTHR43763:SF6">
    <property type="entry name" value="XAA-PRO AMINOPEPTIDASE 1"/>
    <property type="match status" value="1"/>
</dbReference>
<dbReference type="Pfam" id="PF16189">
    <property type="entry name" value="Creatinase_N_2"/>
    <property type="match status" value="1"/>
</dbReference>
<dbReference type="Gene3D" id="3.40.350.10">
    <property type="entry name" value="Creatinase/prolidase N-terminal domain"/>
    <property type="match status" value="2"/>
</dbReference>
<reference evidence="2 3" key="1">
    <citation type="submission" date="2024-02" db="EMBL/GenBank/DDBJ databases">
        <authorList>
            <person name="Vignale AGUSTIN F."/>
            <person name="Sosa J E."/>
            <person name="Modenutti C."/>
        </authorList>
    </citation>
    <scope>NUCLEOTIDE SEQUENCE [LARGE SCALE GENOMIC DNA]</scope>
</reference>
<dbReference type="InterPro" id="IPR050422">
    <property type="entry name" value="X-Pro_aminopeptidase_P"/>
</dbReference>
<keyword evidence="3" id="KW-1185">Reference proteome</keyword>
<dbReference type="Proteomes" id="UP001642360">
    <property type="component" value="Unassembled WGS sequence"/>
</dbReference>
<evidence type="ECO:0000259" key="1">
    <source>
        <dbReference type="Pfam" id="PF01321"/>
    </source>
</evidence>
<dbReference type="EMBL" id="CAUOFW020000403">
    <property type="protein sequence ID" value="CAK9134293.1"/>
    <property type="molecule type" value="Genomic_DNA"/>
</dbReference>
<evidence type="ECO:0000313" key="2">
    <source>
        <dbReference type="EMBL" id="CAK9134293.1"/>
    </source>
</evidence>
<organism evidence="2 3">
    <name type="scientific">Ilex paraguariensis</name>
    <name type="common">yerba mate</name>
    <dbReference type="NCBI Taxonomy" id="185542"/>
    <lineage>
        <taxon>Eukaryota</taxon>
        <taxon>Viridiplantae</taxon>
        <taxon>Streptophyta</taxon>
        <taxon>Embryophyta</taxon>
        <taxon>Tracheophyta</taxon>
        <taxon>Spermatophyta</taxon>
        <taxon>Magnoliopsida</taxon>
        <taxon>eudicotyledons</taxon>
        <taxon>Gunneridae</taxon>
        <taxon>Pentapetalae</taxon>
        <taxon>asterids</taxon>
        <taxon>campanulids</taxon>
        <taxon>Aquifoliales</taxon>
        <taxon>Aquifoliaceae</taxon>
        <taxon>Ilex</taxon>
    </lineage>
</organism>
<feature type="domain" description="Creatinase N-terminal" evidence="1">
    <location>
        <begin position="3"/>
        <end position="74"/>
    </location>
</feature>
<gene>
    <name evidence="2" type="ORF">ILEXP_LOCUS1228</name>
</gene>
<dbReference type="InterPro" id="IPR000587">
    <property type="entry name" value="Creatinase_N"/>
</dbReference>
<dbReference type="InterPro" id="IPR029149">
    <property type="entry name" value="Creatin/AminoP/Spt16_N"/>
</dbReference>
<dbReference type="SUPFAM" id="SSF53092">
    <property type="entry name" value="Creatinase/prolidase N-terminal domain"/>
    <property type="match status" value="1"/>
</dbReference>
<dbReference type="AlphaFoldDB" id="A0ABC8QVE0"/>
<dbReference type="PANTHER" id="PTHR43763">
    <property type="entry name" value="XAA-PRO AMINOPEPTIDASE 1"/>
    <property type="match status" value="1"/>
</dbReference>